<evidence type="ECO:0008006" key="4">
    <source>
        <dbReference type="Google" id="ProtNLM"/>
    </source>
</evidence>
<accession>A0ABT5C4F0</accession>
<gene>
    <name evidence="2" type="ORF">POL72_26375</name>
</gene>
<feature type="region of interest" description="Disordered" evidence="1">
    <location>
        <begin position="285"/>
        <end position="442"/>
    </location>
</feature>
<evidence type="ECO:0000313" key="3">
    <source>
        <dbReference type="Proteomes" id="UP001217485"/>
    </source>
</evidence>
<feature type="compositionally biased region" description="Low complexity" evidence="1">
    <location>
        <begin position="416"/>
        <end position="435"/>
    </location>
</feature>
<feature type="region of interest" description="Disordered" evidence="1">
    <location>
        <begin position="205"/>
        <end position="243"/>
    </location>
</feature>
<dbReference type="RefSeq" id="WP_272098335.1">
    <property type="nucleotide sequence ID" value="NZ_JAQNDK010000003.1"/>
</dbReference>
<dbReference type="Proteomes" id="UP001217485">
    <property type="component" value="Unassembled WGS sequence"/>
</dbReference>
<sequence>MFVDMVERDEEVRSIRLEELAAVAGALEAGLPRDEVLAEAGLSAAAWEAARERWMSRLAAQAARGQLRSSRRYLELVAAQKRRAEEKARGAPRKLEGPMPVAPAARIAPLQGAPLDGATPPPAAGVSDEGAARSPWARLNAAAPLPAVVQPSPLPPAMPSPLPPAVPSPLPPVMPSPSLLPAVPSPLPMPRLERPSTAPRARMTLLGTTPLPGRDALPFRQDVSSAPAVEGTTASPAESPEMERTAIGTVGALGADRALPFSGTAPLPPLDAALPFSRPAPVPAADNALPFSRQAPVPPADNALPFSRPASSPPAANPLPFSQTAPVPPADNALPFSRPASSPPAANPLPFSRPASPPPAANPLPFSRPTPSPAADNALPFARPGQSPAPSRPARGDIAPQPPQIPTGSWALPFLQPSAAEPSASPTPAEPTAQAHAGMEDDETMRRVARISLARYARLCADLRDHPNHIPQIQSHYGLTPQSWVALHRIWHERLEADPALKAQWQALIDQSATS</sequence>
<evidence type="ECO:0000256" key="1">
    <source>
        <dbReference type="SAM" id="MobiDB-lite"/>
    </source>
</evidence>
<dbReference type="EMBL" id="JAQNDK010000003">
    <property type="protein sequence ID" value="MDC0681294.1"/>
    <property type="molecule type" value="Genomic_DNA"/>
</dbReference>
<proteinExistence type="predicted"/>
<reference evidence="2 3" key="1">
    <citation type="submission" date="2023-01" db="EMBL/GenBank/DDBJ databases">
        <title>Minimal conservation of predation-associated metabolite biosynthetic gene clusters underscores biosynthetic potential of Myxococcota including descriptions for ten novel species: Archangium lansinium sp. nov., Myxococcus landrumus sp. nov., Nannocystis bai.</title>
        <authorList>
            <person name="Ahearne A."/>
            <person name="Stevens C."/>
            <person name="Dowd S."/>
        </authorList>
    </citation>
    <scope>NUCLEOTIDE SEQUENCE [LARGE SCALE GENOMIC DNA]</scope>
    <source>
        <strain evidence="2 3">WIWO2</strain>
    </source>
</reference>
<evidence type="ECO:0000313" key="2">
    <source>
        <dbReference type="EMBL" id="MDC0681294.1"/>
    </source>
</evidence>
<comment type="caution">
    <text evidence="2">The sequence shown here is derived from an EMBL/GenBank/DDBJ whole genome shotgun (WGS) entry which is preliminary data.</text>
</comment>
<name>A0ABT5C4F0_9BACT</name>
<organism evidence="2 3">
    <name type="scientific">Sorangium atrum</name>
    <dbReference type="NCBI Taxonomy" id="2995308"/>
    <lineage>
        <taxon>Bacteria</taxon>
        <taxon>Pseudomonadati</taxon>
        <taxon>Myxococcota</taxon>
        <taxon>Polyangia</taxon>
        <taxon>Polyangiales</taxon>
        <taxon>Polyangiaceae</taxon>
        <taxon>Sorangium</taxon>
    </lineage>
</organism>
<feature type="compositionally biased region" description="Pro residues" evidence="1">
    <location>
        <begin position="355"/>
        <end position="372"/>
    </location>
</feature>
<feature type="region of interest" description="Disordered" evidence="1">
    <location>
        <begin position="111"/>
        <end position="132"/>
    </location>
</feature>
<protein>
    <recommendedName>
        <fullName evidence="4">Vegetative cell wall protein gp1</fullName>
    </recommendedName>
</protein>
<keyword evidence="3" id="KW-1185">Reference proteome</keyword>